<name>A0ACD3A3V6_9AGAR</name>
<sequence>KIPNIILARWNTRHMLRIFFPQLGGPTTTRSPQLTPEEMGEFYDLVLRPAIMEVEPTHTHNWPASYFAEGFRARNHRHGFQNGTMAFPRSGVKSLSAAIVRLANETLPWGKNIVFGAQVRGVKLHNSHENDEQGPVDVLGDISQNLDVTTGSWWVDVGLEVMEAGRAILWRSDAHVKLMTAVLGISEDDALSLKRSRNHEKDISSHLTSVAGFRVKCREHPGEFEAAYLQAYTTDKGATYHREGRNVAKRITTGMAMEGTPPKFCTSLERTYEDCATKTDVAARLEVRVPLRYATSALANLPVRVLRECVLNMSRAVWWCVCLVFPWQT</sequence>
<dbReference type="Proteomes" id="UP000308600">
    <property type="component" value="Unassembled WGS sequence"/>
</dbReference>
<accession>A0ACD3A3V6</accession>
<protein>
    <submittedName>
        <fullName evidence="1">Uncharacterized protein</fullName>
    </submittedName>
</protein>
<feature type="non-terminal residue" evidence="1">
    <location>
        <position position="1"/>
    </location>
</feature>
<organism evidence="1 2">
    <name type="scientific">Pluteus cervinus</name>
    <dbReference type="NCBI Taxonomy" id="181527"/>
    <lineage>
        <taxon>Eukaryota</taxon>
        <taxon>Fungi</taxon>
        <taxon>Dikarya</taxon>
        <taxon>Basidiomycota</taxon>
        <taxon>Agaricomycotina</taxon>
        <taxon>Agaricomycetes</taxon>
        <taxon>Agaricomycetidae</taxon>
        <taxon>Agaricales</taxon>
        <taxon>Pluteineae</taxon>
        <taxon>Pluteaceae</taxon>
        <taxon>Pluteus</taxon>
    </lineage>
</organism>
<evidence type="ECO:0000313" key="2">
    <source>
        <dbReference type="Proteomes" id="UP000308600"/>
    </source>
</evidence>
<dbReference type="EMBL" id="ML208835">
    <property type="protein sequence ID" value="TFK60080.1"/>
    <property type="molecule type" value="Genomic_DNA"/>
</dbReference>
<reference evidence="1 2" key="1">
    <citation type="journal article" date="2019" name="Nat. Ecol. Evol.">
        <title>Megaphylogeny resolves global patterns of mushroom evolution.</title>
        <authorList>
            <person name="Varga T."/>
            <person name="Krizsan K."/>
            <person name="Foldi C."/>
            <person name="Dima B."/>
            <person name="Sanchez-Garcia M."/>
            <person name="Sanchez-Ramirez S."/>
            <person name="Szollosi G.J."/>
            <person name="Szarkandi J.G."/>
            <person name="Papp V."/>
            <person name="Albert L."/>
            <person name="Andreopoulos W."/>
            <person name="Angelini C."/>
            <person name="Antonin V."/>
            <person name="Barry K.W."/>
            <person name="Bougher N.L."/>
            <person name="Buchanan P."/>
            <person name="Buyck B."/>
            <person name="Bense V."/>
            <person name="Catcheside P."/>
            <person name="Chovatia M."/>
            <person name="Cooper J."/>
            <person name="Damon W."/>
            <person name="Desjardin D."/>
            <person name="Finy P."/>
            <person name="Geml J."/>
            <person name="Haridas S."/>
            <person name="Hughes K."/>
            <person name="Justo A."/>
            <person name="Karasinski D."/>
            <person name="Kautmanova I."/>
            <person name="Kiss B."/>
            <person name="Kocsube S."/>
            <person name="Kotiranta H."/>
            <person name="LaButti K.M."/>
            <person name="Lechner B.E."/>
            <person name="Liimatainen K."/>
            <person name="Lipzen A."/>
            <person name="Lukacs Z."/>
            <person name="Mihaltcheva S."/>
            <person name="Morgado L.N."/>
            <person name="Niskanen T."/>
            <person name="Noordeloos M.E."/>
            <person name="Ohm R.A."/>
            <person name="Ortiz-Santana B."/>
            <person name="Ovrebo C."/>
            <person name="Racz N."/>
            <person name="Riley R."/>
            <person name="Savchenko A."/>
            <person name="Shiryaev A."/>
            <person name="Soop K."/>
            <person name="Spirin V."/>
            <person name="Szebenyi C."/>
            <person name="Tomsovsky M."/>
            <person name="Tulloss R.E."/>
            <person name="Uehling J."/>
            <person name="Grigoriev I.V."/>
            <person name="Vagvolgyi C."/>
            <person name="Papp T."/>
            <person name="Martin F.M."/>
            <person name="Miettinen O."/>
            <person name="Hibbett D.S."/>
            <person name="Nagy L.G."/>
        </authorList>
    </citation>
    <scope>NUCLEOTIDE SEQUENCE [LARGE SCALE GENOMIC DNA]</scope>
    <source>
        <strain evidence="1 2">NL-1719</strain>
    </source>
</reference>
<gene>
    <name evidence="1" type="ORF">BDN72DRAFT_779859</name>
</gene>
<keyword evidence="2" id="KW-1185">Reference proteome</keyword>
<proteinExistence type="predicted"/>
<evidence type="ECO:0000313" key="1">
    <source>
        <dbReference type="EMBL" id="TFK60080.1"/>
    </source>
</evidence>